<dbReference type="Proteomes" id="UP000705379">
    <property type="component" value="Unassembled WGS sequence"/>
</dbReference>
<feature type="chain" id="PRO_5037888289" evidence="4">
    <location>
        <begin position="24"/>
        <end position="277"/>
    </location>
</feature>
<proteinExistence type="inferred from homology"/>
<evidence type="ECO:0000256" key="4">
    <source>
        <dbReference type="SAM" id="SignalP"/>
    </source>
</evidence>
<accession>A0A944CEF2</accession>
<dbReference type="InterPro" id="IPR051455">
    <property type="entry name" value="Bact_solute-bind_prot3"/>
</dbReference>
<dbReference type="Pfam" id="PF00497">
    <property type="entry name" value="SBP_bac_3"/>
    <property type="match status" value="1"/>
</dbReference>
<dbReference type="CDD" id="cd13693">
    <property type="entry name" value="PBP2_polar_AA"/>
    <property type="match status" value="1"/>
</dbReference>
<dbReference type="PANTHER" id="PTHR30085:SF6">
    <property type="entry name" value="ABC TRANSPORTER GLUTAMINE-BINDING PROTEIN GLNH"/>
    <property type="match status" value="1"/>
</dbReference>
<evidence type="ECO:0000313" key="6">
    <source>
        <dbReference type="EMBL" id="MBS8260433.1"/>
    </source>
</evidence>
<evidence type="ECO:0000259" key="5">
    <source>
        <dbReference type="SMART" id="SM00062"/>
    </source>
</evidence>
<feature type="domain" description="Solute-binding protein family 3/N-terminal" evidence="5">
    <location>
        <begin position="38"/>
        <end position="260"/>
    </location>
</feature>
<dbReference type="RefSeq" id="WP_153768188.1">
    <property type="nucleotide sequence ID" value="NZ_QTKU01000002.1"/>
</dbReference>
<comment type="caution">
    <text evidence="6">The sequence shown here is derived from an EMBL/GenBank/DDBJ whole genome shotgun (WGS) entry which is preliminary data.</text>
</comment>
<feature type="signal peptide" evidence="4">
    <location>
        <begin position="1"/>
        <end position="23"/>
    </location>
</feature>
<dbReference type="AlphaFoldDB" id="A0A944CEF2"/>
<dbReference type="GO" id="GO:0005576">
    <property type="term" value="C:extracellular region"/>
    <property type="evidence" value="ECO:0007669"/>
    <property type="project" value="TreeGrafter"/>
</dbReference>
<dbReference type="EMBL" id="QTKU01000002">
    <property type="protein sequence ID" value="MBS8260433.1"/>
    <property type="molecule type" value="Genomic_DNA"/>
</dbReference>
<dbReference type="GO" id="GO:0006865">
    <property type="term" value="P:amino acid transport"/>
    <property type="evidence" value="ECO:0007669"/>
    <property type="project" value="TreeGrafter"/>
</dbReference>
<dbReference type="Gene3D" id="3.40.190.10">
    <property type="entry name" value="Periplasmic binding protein-like II"/>
    <property type="match status" value="2"/>
</dbReference>
<keyword evidence="3 4" id="KW-0732">Signal</keyword>
<dbReference type="GO" id="GO:0030288">
    <property type="term" value="C:outer membrane-bounded periplasmic space"/>
    <property type="evidence" value="ECO:0007669"/>
    <property type="project" value="TreeGrafter"/>
</dbReference>
<organism evidence="6 7">
    <name type="scientific">Roseibium polysiphoniae</name>
    <dbReference type="NCBI Taxonomy" id="2571221"/>
    <lineage>
        <taxon>Bacteria</taxon>
        <taxon>Pseudomonadati</taxon>
        <taxon>Pseudomonadota</taxon>
        <taxon>Alphaproteobacteria</taxon>
        <taxon>Hyphomicrobiales</taxon>
        <taxon>Stappiaceae</taxon>
        <taxon>Roseibium</taxon>
    </lineage>
</organism>
<protein>
    <submittedName>
        <fullName evidence="6">ABC transporter substrate-binding protein</fullName>
    </submittedName>
</protein>
<evidence type="ECO:0000256" key="2">
    <source>
        <dbReference type="ARBA" id="ARBA00022448"/>
    </source>
</evidence>
<name>A0A944CEF2_9HYPH</name>
<dbReference type="SUPFAM" id="SSF53850">
    <property type="entry name" value="Periplasmic binding protein-like II"/>
    <property type="match status" value="1"/>
</dbReference>
<keyword evidence="2" id="KW-0813">Transport</keyword>
<comment type="similarity">
    <text evidence="1">Belongs to the bacterial solute-binding protein 3 family.</text>
</comment>
<evidence type="ECO:0000256" key="3">
    <source>
        <dbReference type="ARBA" id="ARBA00022729"/>
    </source>
</evidence>
<evidence type="ECO:0000313" key="7">
    <source>
        <dbReference type="Proteomes" id="UP000705379"/>
    </source>
</evidence>
<dbReference type="InterPro" id="IPR001638">
    <property type="entry name" value="Solute-binding_3/MltF_N"/>
</dbReference>
<dbReference type="PROSITE" id="PS51257">
    <property type="entry name" value="PROKAR_LIPOPROTEIN"/>
    <property type="match status" value="1"/>
</dbReference>
<evidence type="ECO:0000256" key="1">
    <source>
        <dbReference type="ARBA" id="ARBA00010333"/>
    </source>
</evidence>
<reference evidence="6" key="1">
    <citation type="submission" date="2018-08" db="EMBL/GenBank/DDBJ databases">
        <authorList>
            <person name="Jin W."/>
            <person name="Wang H."/>
            <person name="Yang Y."/>
            <person name="Li M."/>
            <person name="Liu J."/>
        </authorList>
    </citation>
    <scope>NUCLEOTIDE SEQUENCE</scope>
    <source>
        <strain evidence="6">AESS21</strain>
    </source>
</reference>
<dbReference type="PANTHER" id="PTHR30085">
    <property type="entry name" value="AMINO ACID ABC TRANSPORTER PERMEASE"/>
    <property type="match status" value="1"/>
</dbReference>
<dbReference type="SMART" id="SM00062">
    <property type="entry name" value="PBPb"/>
    <property type="match status" value="1"/>
</dbReference>
<reference evidence="6" key="2">
    <citation type="journal article" date="2021" name="Microorganisms">
        <title>Bacterial Dimethylsulfoniopropionate Biosynthesis in the East China Sea.</title>
        <authorList>
            <person name="Liu J."/>
            <person name="Zhang Y."/>
            <person name="Liu J."/>
            <person name="Zhong H."/>
            <person name="Williams B.T."/>
            <person name="Zheng Y."/>
            <person name="Curson A.R.J."/>
            <person name="Sun C."/>
            <person name="Sun H."/>
            <person name="Song D."/>
            <person name="Wagner Mackenzie B."/>
            <person name="Bermejo Martinez A."/>
            <person name="Todd J.D."/>
            <person name="Zhang X.H."/>
        </authorList>
    </citation>
    <scope>NUCLEOTIDE SEQUENCE</scope>
    <source>
        <strain evidence="6">AESS21</strain>
    </source>
</reference>
<gene>
    <name evidence="6" type="ORF">DYI23_09410</name>
</gene>
<sequence>MKTLTALLTAAAVVATTSGTAFAACTNDTWNKINERGKIVVGVKADTKPWGFLDSSGALVGMEADMAAEVAETLGVELELVGVQSSNRMQFLEQGKIDLMIATMSDRTDRRAIVGIVQPNYYTSGTNIMAPKALGITEWTDLTDKPVCGKQGAFYNKIVEERYGAKIIAFTGNAEAKQALRDKKCVAWVYDDSSIAADLASGEYDDYEMPLQTEDDNPWGLAVPLGEQSCVFGRFMSGMQYDWLQSGKLLELEEKWGIQKSAFLEAQQARFKDWLAE</sequence>